<gene>
    <name evidence="2" type="ORF">GOP47_0004023</name>
</gene>
<comment type="caution">
    <text evidence="2">The sequence shown here is derived from an EMBL/GenBank/DDBJ whole genome shotgun (WGS) entry which is preliminary data.</text>
</comment>
<dbReference type="EMBL" id="JABFUD020000004">
    <property type="protein sequence ID" value="KAI5080840.1"/>
    <property type="molecule type" value="Genomic_DNA"/>
</dbReference>
<feature type="compositionally biased region" description="Acidic residues" evidence="1">
    <location>
        <begin position="1"/>
        <end position="10"/>
    </location>
</feature>
<name>A0A9D4V7E3_ADICA</name>
<feature type="region of interest" description="Disordered" evidence="1">
    <location>
        <begin position="80"/>
        <end position="103"/>
    </location>
</feature>
<keyword evidence="3" id="KW-1185">Reference proteome</keyword>
<feature type="compositionally biased region" description="Basic and acidic residues" evidence="1">
    <location>
        <begin position="84"/>
        <end position="94"/>
    </location>
</feature>
<dbReference type="Proteomes" id="UP000886520">
    <property type="component" value="Chromosome 4"/>
</dbReference>
<evidence type="ECO:0000313" key="2">
    <source>
        <dbReference type="EMBL" id="KAI5080840.1"/>
    </source>
</evidence>
<accession>A0A9D4V7E3</accession>
<organism evidence="2 3">
    <name type="scientific">Adiantum capillus-veneris</name>
    <name type="common">Maidenhair fern</name>
    <dbReference type="NCBI Taxonomy" id="13818"/>
    <lineage>
        <taxon>Eukaryota</taxon>
        <taxon>Viridiplantae</taxon>
        <taxon>Streptophyta</taxon>
        <taxon>Embryophyta</taxon>
        <taxon>Tracheophyta</taxon>
        <taxon>Polypodiopsida</taxon>
        <taxon>Polypodiidae</taxon>
        <taxon>Polypodiales</taxon>
        <taxon>Pteridineae</taxon>
        <taxon>Pteridaceae</taxon>
        <taxon>Vittarioideae</taxon>
        <taxon>Adiantum</taxon>
    </lineage>
</organism>
<sequence length="123" mass="13920">MEDLGDEEEERVPTTLGGRSLREEGAAMEKREQVARGWSRHKNDRKPTATQSNTRLEQLHRFVIHLRSCGLTKHSSLSLRLKRSRTDKPTREIETGNIDDNGDSDGELRLIVPSILSVDVSIT</sequence>
<proteinExistence type="predicted"/>
<feature type="compositionally biased region" description="Basic and acidic residues" evidence="1">
    <location>
        <begin position="20"/>
        <end position="34"/>
    </location>
</feature>
<feature type="region of interest" description="Disordered" evidence="1">
    <location>
        <begin position="1"/>
        <end position="55"/>
    </location>
</feature>
<dbReference type="AlphaFoldDB" id="A0A9D4V7E3"/>
<protein>
    <submittedName>
        <fullName evidence="2">Uncharacterized protein</fullName>
    </submittedName>
</protein>
<reference evidence="2" key="1">
    <citation type="submission" date="2021-01" db="EMBL/GenBank/DDBJ databases">
        <title>Adiantum capillus-veneris genome.</title>
        <authorList>
            <person name="Fang Y."/>
            <person name="Liao Q."/>
        </authorList>
    </citation>
    <scope>NUCLEOTIDE SEQUENCE</scope>
    <source>
        <strain evidence="2">H3</strain>
        <tissue evidence="2">Leaf</tissue>
    </source>
</reference>
<evidence type="ECO:0000256" key="1">
    <source>
        <dbReference type="SAM" id="MobiDB-lite"/>
    </source>
</evidence>
<evidence type="ECO:0000313" key="3">
    <source>
        <dbReference type="Proteomes" id="UP000886520"/>
    </source>
</evidence>